<reference evidence="1" key="2">
    <citation type="submission" date="2025-05" db="UniProtKB">
        <authorList>
            <consortium name="EnsemblMetazoa"/>
        </authorList>
    </citation>
    <scope>IDENTIFICATION</scope>
</reference>
<evidence type="ECO:0000313" key="2">
    <source>
        <dbReference type="Proteomes" id="UP001652680"/>
    </source>
</evidence>
<dbReference type="GeneID" id="108042692"/>
<accession>A0ABM5H929</accession>
<dbReference type="EnsemblMetazoa" id="XM_017121089.2">
    <property type="protein sequence ID" value="XP_016976578.2"/>
    <property type="gene ID" value="LOC108042692"/>
</dbReference>
<name>A0ABM5H929_DRORH</name>
<dbReference type="SUPFAM" id="SSF52047">
    <property type="entry name" value="RNI-like"/>
    <property type="match status" value="2"/>
</dbReference>
<dbReference type="Gene3D" id="3.80.10.10">
    <property type="entry name" value="Ribonuclease Inhibitor"/>
    <property type="match status" value="3"/>
</dbReference>
<proteinExistence type="predicted"/>
<protein>
    <submittedName>
        <fullName evidence="1">Uncharacterized protein</fullName>
    </submittedName>
</protein>
<organism evidence="1 2">
    <name type="scientific">Drosophila rhopaloa</name>
    <name type="common">Fruit fly</name>
    <dbReference type="NCBI Taxonomy" id="1041015"/>
    <lineage>
        <taxon>Eukaryota</taxon>
        <taxon>Metazoa</taxon>
        <taxon>Ecdysozoa</taxon>
        <taxon>Arthropoda</taxon>
        <taxon>Hexapoda</taxon>
        <taxon>Insecta</taxon>
        <taxon>Pterygota</taxon>
        <taxon>Neoptera</taxon>
        <taxon>Endopterygota</taxon>
        <taxon>Diptera</taxon>
        <taxon>Brachycera</taxon>
        <taxon>Muscomorpha</taxon>
        <taxon>Ephydroidea</taxon>
        <taxon>Drosophilidae</taxon>
        <taxon>Drosophila</taxon>
        <taxon>Sophophora</taxon>
    </lineage>
</organism>
<dbReference type="InterPro" id="IPR032675">
    <property type="entry name" value="LRR_dom_sf"/>
</dbReference>
<dbReference type="PANTHER" id="PTHR13318">
    <property type="entry name" value="PARTNER OF PAIRED, ISOFORM B-RELATED"/>
    <property type="match status" value="1"/>
</dbReference>
<reference evidence="2" key="1">
    <citation type="journal article" date="2021" name="Elife">
        <title>Highly contiguous assemblies of 101 drosophilid genomes.</title>
        <authorList>
            <person name="Kim B.Y."/>
            <person name="Wang J.R."/>
            <person name="Miller D.E."/>
            <person name="Barmina O."/>
            <person name="Delaney E."/>
            <person name="Thompson A."/>
            <person name="Comeault A.A."/>
            <person name="Peede D."/>
            <person name="D'Agostino E.R."/>
            <person name="Pelaez J."/>
            <person name="Aguilar J.M."/>
            <person name="Haji D."/>
            <person name="Matsunaga T."/>
            <person name="Armstrong E.E."/>
            <person name="Zych M."/>
            <person name="Ogawa Y."/>
            <person name="Stamenkovic-Radak M."/>
            <person name="Jelic M."/>
            <person name="Veselinovic M.S."/>
            <person name="Tanaskovic M."/>
            <person name="Eric P."/>
            <person name="Gao J.J."/>
            <person name="Katoh T.K."/>
            <person name="Toda M.J."/>
            <person name="Watabe H."/>
            <person name="Watada M."/>
            <person name="Davis J.S."/>
            <person name="Moyle L.C."/>
            <person name="Manoli G."/>
            <person name="Bertolini E."/>
            <person name="Kostal V."/>
            <person name="Hawley R.S."/>
            <person name="Takahashi A."/>
            <person name="Jones C.D."/>
            <person name="Price D.K."/>
            <person name="Whiteman N."/>
            <person name="Kopp A."/>
            <person name="Matute D.R."/>
            <person name="Petrov D.A."/>
        </authorList>
    </citation>
    <scope>NUCLEOTIDE SEQUENCE [LARGE SCALE GENOMIC DNA]</scope>
</reference>
<keyword evidence="2" id="KW-1185">Reference proteome</keyword>
<dbReference type="Proteomes" id="UP001652680">
    <property type="component" value="Unassembled WGS sequence"/>
</dbReference>
<evidence type="ECO:0000313" key="1">
    <source>
        <dbReference type="EnsemblMetazoa" id="XP_016976578.2"/>
    </source>
</evidence>
<dbReference type="RefSeq" id="XP_016976578.2">
    <property type="nucleotide sequence ID" value="XM_017121089.2"/>
</dbReference>
<sequence length="985" mass="114064">MNKDFGFSGTKKINNLNFYCLNEIFRQIEINCAASDSKDYLLKYIDLIHFTTSCERFTKVFKEWSPDLYQKLCIQNIFLNSSPRIEIDFSNLHAHMQKLSVKEKKIFWTDYLNNIKENEQLESLKLIYEPTRYYREHLDLFEDLIKSLKNKTKLRELIVKVKGYRFESVPEIRHLEVLQLDVPMDANILRQFCESNPNLRKLKLGSNHLYGRLSDIVPYCNQLEYLSFPMKLGVDAAEYAALAQLPILQELILFGEHQEGSLVKLFQGLAEKQIGAMGIYQKGMQEISLLKQVRRICIPETYVSTDEAFALVSNPLLVSLKCCLRDVSIYPDLPLNGNLTDICLIKDPRIYDYEMDRLRVTLRGNRISNEEADAFYQSWKSKDSELELKALNQDYGHVHRLRIEGKYETTTLSSVISSLSFLYFIEKIVLYKNDPISEEEIATMAAIPTLTTIRCSFRQIQNMIVVKLRQLESITEAARRVDRIRTEFFEIRLIHGHESVTLSLDFFEKAYGFNARIFAPLANVRNIQRLVIKGISINGSLVALIKSFTSLEMHILQELEAEFLDPEELAEMVQIRSLRILKCGFFCSRNIDKLAALSQLETLILTVHPQGSLRKFFKILASKEVPMLKSLIIQRTKLVSKEIVELAGLRSLERLQLGLPKVQNWSQSVSGKTENDGINYCQKCRLPPSSSSYVDHQIHFHTLTSGQFVFLTELYDSLTPVNLELLGNLPNLQELSIYFDYKAQAVENLLRTFALKSPQKLQKLSFSSQDFRLIGILEDLQSLECVFYHMKDIECIALLGNLTELQINNPLDISLWELIKELKILPNLQCLLFNDTDLVFFDLVELTNLKRLKRLRLGLAVKTFVFMLIQLKNLEVLEITSTHYATIDESNFIYSFLVSCPNLRSISLYRYYGFITQAYVNGIINHCKIFRNPNKDPLFKLRGIWSDFTSLSQLCKYNEEFMELVRVDNTYQHGEESDEDCDIAT</sequence>
<dbReference type="PANTHER" id="PTHR13318:SF190">
    <property type="entry name" value="PARTNER OF PAIRED, ISOFORM B"/>
    <property type="match status" value="1"/>
</dbReference>